<dbReference type="PANTHER" id="PTHR47537">
    <property type="entry name" value="CUBILIN"/>
    <property type="match status" value="1"/>
</dbReference>
<keyword evidence="3" id="KW-0472">Membrane</keyword>
<evidence type="ECO:0000256" key="2">
    <source>
        <dbReference type="PROSITE-ProRule" id="PRU00059"/>
    </source>
</evidence>
<proteinExistence type="predicted"/>
<feature type="domain" description="CUB" evidence="4">
    <location>
        <begin position="38"/>
        <end position="108"/>
    </location>
</feature>
<name>A0A3P8F849_9TREM</name>
<organism evidence="5 6">
    <name type="scientific">Echinostoma caproni</name>
    <dbReference type="NCBI Taxonomy" id="27848"/>
    <lineage>
        <taxon>Eukaryota</taxon>
        <taxon>Metazoa</taxon>
        <taxon>Spiralia</taxon>
        <taxon>Lophotrochozoa</taxon>
        <taxon>Platyhelminthes</taxon>
        <taxon>Trematoda</taxon>
        <taxon>Digenea</taxon>
        <taxon>Plagiorchiida</taxon>
        <taxon>Echinostomata</taxon>
        <taxon>Echinostomatoidea</taxon>
        <taxon>Echinostomatidae</taxon>
        <taxon>Echinostoma</taxon>
    </lineage>
</organism>
<feature type="transmembrane region" description="Helical" evidence="3">
    <location>
        <begin position="23"/>
        <end position="42"/>
    </location>
</feature>
<dbReference type="SUPFAM" id="SSF49854">
    <property type="entry name" value="Spermadhesin, CUB domain"/>
    <property type="match status" value="1"/>
</dbReference>
<reference evidence="5 6" key="1">
    <citation type="submission" date="2018-11" db="EMBL/GenBank/DDBJ databases">
        <authorList>
            <consortium name="Pathogen Informatics"/>
        </authorList>
    </citation>
    <scope>NUCLEOTIDE SEQUENCE [LARGE SCALE GENOMIC DNA]</scope>
    <source>
        <strain evidence="5 6">Egypt</strain>
    </source>
</reference>
<sequence>MTHVCVQLNFICDCRLVLITYPYLFLIATAILYPVIGCFFEFNRSQSVRGNFSSPNYPGLYPIDLICEYRFSGNNVRKIEIEFLAFDVESVPSISHPPTGTRTVLCIYAHTRFSLTPRYQLFFAEIALSDKNQMFTSGKVRSRFGSRWFSQVYCLNQKKLIQRKCIIS</sequence>
<evidence type="ECO:0000259" key="4">
    <source>
        <dbReference type="PROSITE" id="PS01180"/>
    </source>
</evidence>
<dbReference type="OrthoDB" id="6369184at2759"/>
<evidence type="ECO:0000256" key="1">
    <source>
        <dbReference type="ARBA" id="ARBA00023157"/>
    </source>
</evidence>
<dbReference type="InterPro" id="IPR053207">
    <property type="entry name" value="Non-NMDA_GluR_Accessory"/>
</dbReference>
<dbReference type="Proteomes" id="UP000272942">
    <property type="component" value="Unassembled WGS sequence"/>
</dbReference>
<evidence type="ECO:0000313" key="6">
    <source>
        <dbReference type="Proteomes" id="UP000272942"/>
    </source>
</evidence>
<dbReference type="EMBL" id="UZAN01039417">
    <property type="protein sequence ID" value="VDP65441.1"/>
    <property type="molecule type" value="Genomic_DNA"/>
</dbReference>
<gene>
    <name evidence="5" type="ORF">ECPE_LOCUS2110</name>
</gene>
<dbReference type="InterPro" id="IPR000859">
    <property type="entry name" value="CUB_dom"/>
</dbReference>
<dbReference type="Gene3D" id="2.60.120.290">
    <property type="entry name" value="Spermadhesin, CUB domain"/>
    <property type="match status" value="1"/>
</dbReference>
<dbReference type="InterPro" id="IPR035914">
    <property type="entry name" value="Sperma_CUB_dom_sf"/>
</dbReference>
<comment type="caution">
    <text evidence="2">Lacks conserved residue(s) required for the propagation of feature annotation.</text>
</comment>
<keyword evidence="3" id="KW-1133">Transmembrane helix</keyword>
<accession>A0A3P8F849</accession>
<dbReference type="PROSITE" id="PS01180">
    <property type="entry name" value="CUB"/>
    <property type="match status" value="1"/>
</dbReference>
<dbReference type="GO" id="GO:0005886">
    <property type="term" value="C:plasma membrane"/>
    <property type="evidence" value="ECO:0007669"/>
    <property type="project" value="TreeGrafter"/>
</dbReference>
<dbReference type="PANTHER" id="PTHR47537:SF2">
    <property type="entry name" value="CUBILIN"/>
    <property type="match status" value="1"/>
</dbReference>
<protein>
    <recommendedName>
        <fullName evidence="4">CUB domain-containing protein</fullName>
    </recommendedName>
</protein>
<dbReference type="Pfam" id="PF00431">
    <property type="entry name" value="CUB"/>
    <property type="match status" value="1"/>
</dbReference>
<dbReference type="CDD" id="cd00041">
    <property type="entry name" value="CUB"/>
    <property type="match status" value="1"/>
</dbReference>
<evidence type="ECO:0000313" key="5">
    <source>
        <dbReference type="EMBL" id="VDP65441.1"/>
    </source>
</evidence>
<dbReference type="AlphaFoldDB" id="A0A3P8F849"/>
<keyword evidence="6" id="KW-1185">Reference proteome</keyword>
<evidence type="ECO:0000256" key="3">
    <source>
        <dbReference type="SAM" id="Phobius"/>
    </source>
</evidence>
<keyword evidence="1" id="KW-1015">Disulfide bond</keyword>
<keyword evidence="3" id="KW-0812">Transmembrane</keyword>